<evidence type="ECO:0000256" key="1">
    <source>
        <dbReference type="SAM" id="MobiDB-lite"/>
    </source>
</evidence>
<accession>A0AAU9LNV2</accession>
<evidence type="ECO:0000313" key="2">
    <source>
        <dbReference type="EMBL" id="CAH1414123.1"/>
    </source>
</evidence>
<feature type="region of interest" description="Disordered" evidence="1">
    <location>
        <begin position="106"/>
        <end position="166"/>
    </location>
</feature>
<keyword evidence="3" id="KW-1185">Reference proteome</keyword>
<sequence length="166" mass="17897">MSSLTVKMMAGSLPPVTESVGSNAKGLAAAFVKPPTISLQQVRVKEIEKLEVSTKVSRRNLALFLTAGSLSAVTLSSSPQPAEARMSKTEMKKMILEKFKKLREKIGLSKPETEENEKVPYPTPTPPTAKKEAPASPIPSEKVIPVPPLPNLQNDKKTVVEATILP</sequence>
<reference evidence="2 3" key="1">
    <citation type="submission" date="2022-01" db="EMBL/GenBank/DDBJ databases">
        <authorList>
            <person name="Xiong W."/>
            <person name="Schranz E."/>
        </authorList>
    </citation>
    <scope>NUCLEOTIDE SEQUENCE [LARGE SCALE GENOMIC DNA]</scope>
</reference>
<proteinExistence type="predicted"/>
<protein>
    <submittedName>
        <fullName evidence="2">Uncharacterized protein</fullName>
    </submittedName>
</protein>
<gene>
    <name evidence="2" type="ORF">LVIROSA_LOCUS2053</name>
</gene>
<feature type="compositionally biased region" description="Basic and acidic residues" evidence="1">
    <location>
        <begin position="106"/>
        <end position="118"/>
    </location>
</feature>
<comment type="caution">
    <text evidence="2">The sequence shown here is derived from an EMBL/GenBank/DDBJ whole genome shotgun (WGS) entry which is preliminary data.</text>
</comment>
<dbReference type="EMBL" id="CAKMRJ010000001">
    <property type="protein sequence ID" value="CAH1414123.1"/>
    <property type="molecule type" value="Genomic_DNA"/>
</dbReference>
<evidence type="ECO:0000313" key="3">
    <source>
        <dbReference type="Proteomes" id="UP001157418"/>
    </source>
</evidence>
<dbReference type="AlphaFoldDB" id="A0AAU9LNV2"/>
<organism evidence="2 3">
    <name type="scientific">Lactuca virosa</name>
    <dbReference type="NCBI Taxonomy" id="75947"/>
    <lineage>
        <taxon>Eukaryota</taxon>
        <taxon>Viridiplantae</taxon>
        <taxon>Streptophyta</taxon>
        <taxon>Embryophyta</taxon>
        <taxon>Tracheophyta</taxon>
        <taxon>Spermatophyta</taxon>
        <taxon>Magnoliopsida</taxon>
        <taxon>eudicotyledons</taxon>
        <taxon>Gunneridae</taxon>
        <taxon>Pentapetalae</taxon>
        <taxon>asterids</taxon>
        <taxon>campanulids</taxon>
        <taxon>Asterales</taxon>
        <taxon>Asteraceae</taxon>
        <taxon>Cichorioideae</taxon>
        <taxon>Cichorieae</taxon>
        <taxon>Lactucinae</taxon>
        <taxon>Lactuca</taxon>
    </lineage>
</organism>
<dbReference type="Proteomes" id="UP001157418">
    <property type="component" value="Unassembled WGS sequence"/>
</dbReference>
<name>A0AAU9LNV2_9ASTR</name>